<dbReference type="Pfam" id="PF00072">
    <property type="entry name" value="Response_reg"/>
    <property type="match status" value="1"/>
</dbReference>
<dbReference type="InterPro" id="IPR011006">
    <property type="entry name" value="CheY-like_superfamily"/>
</dbReference>
<keyword evidence="3" id="KW-0472">Membrane</keyword>
<evidence type="ECO:0000259" key="4">
    <source>
        <dbReference type="PROSITE" id="PS50109"/>
    </source>
</evidence>
<keyword evidence="7" id="KW-1185">Reference proteome</keyword>
<accession>A0AAU9JNN4</accession>
<dbReference type="InterPro" id="IPR005467">
    <property type="entry name" value="His_kinase_dom"/>
</dbReference>
<dbReference type="Gene3D" id="1.10.287.130">
    <property type="match status" value="1"/>
</dbReference>
<dbReference type="InterPro" id="IPR036097">
    <property type="entry name" value="HisK_dim/P_sf"/>
</dbReference>
<feature type="transmembrane region" description="Helical" evidence="3">
    <location>
        <begin position="79"/>
        <end position="100"/>
    </location>
</feature>
<comment type="caution">
    <text evidence="6">The sequence shown here is derived from an EMBL/GenBank/DDBJ whole genome shotgun (WGS) entry which is preliminary data.</text>
</comment>
<dbReference type="CDD" id="cd17546">
    <property type="entry name" value="REC_hyHK_CKI1_RcsC-like"/>
    <property type="match status" value="1"/>
</dbReference>
<dbReference type="Proteomes" id="UP001162131">
    <property type="component" value="Unassembled WGS sequence"/>
</dbReference>
<dbReference type="InterPro" id="IPR003661">
    <property type="entry name" value="HisK_dim/P_dom"/>
</dbReference>
<feature type="transmembrane region" description="Helical" evidence="3">
    <location>
        <begin position="25"/>
        <end position="45"/>
    </location>
</feature>
<evidence type="ECO:0000256" key="1">
    <source>
        <dbReference type="ARBA" id="ARBA00022553"/>
    </source>
</evidence>
<dbReference type="Gene3D" id="3.40.50.2300">
    <property type="match status" value="1"/>
</dbReference>
<feature type="modified residue" description="4-aspartylphosphate" evidence="2">
    <location>
        <position position="646"/>
    </location>
</feature>
<feature type="transmembrane region" description="Helical" evidence="3">
    <location>
        <begin position="52"/>
        <end position="73"/>
    </location>
</feature>
<protein>
    <recommendedName>
        <fullName evidence="8">Histidine kinase</fullName>
    </recommendedName>
</protein>
<dbReference type="InterPro" id="IPR036890">
    <property type="entry name" value="HATPase_C_sf"/>
</dbReference>
<dbReference type="PRINTS" id="PR00344">
    <property type="entry name" value="BCTRLSENSOR"/>
</dbReference>
<dbReference type="SUPFAM" id="SSF55874">
    <property type="entry name" value="ATPase domain of HSP90 chaperone/DNA topoisomerase II/histidine kinase"/>
    <property type="match status" value="1"/>
</dbReference>
<proteinExistence type="predicted"/>
<organism evidence="6 7">
    <name type="scientific">Blepharisma stoltei</name>
    <dbReference type="NCBI Taxonomy" id="1481888"/>
    <lineage>
        <taxon>Eukaryota</taxon>
        <taxon>Sar</taxon>
        <taxon>Alveolata</taxon>
        <taxon>Ciliophora</taxon>
        <taxon>Postciliodesmatophora</taxon>
        <taxon>Heterotrichea</taxon>
        <taxon>Heterotrichida</taxon>
        <taxon>Blepharismidae</taxon>
        <taxon>Blepharisma</taxon>
    </lineage>
</organism>
<dbReference type="PROSITE" id="PS50110">
    <property type="entry name" value="RESPONSE_REGULATORY"/>
    <property type="match status" value="1"/>
</dbReference>
<feature type="domain" description="Histidine kinase" evidence="4">
    <location>
        <begin position="333"/>
        <end position="553"/>
    </location>
</feature>
<sequence length="719" mass="82331">MENLQRLWWDEETIQNYHVLKKFNYWRLELSAIAIILFSAGYLIFDFECWGYVELCLKMGLVQLLIYISVVFFENRGPYIRTLFVVALSEYNCFIWWLLGQSQYKSAKLLLSNVALSYTNIFEWPFILSPWIRGFILFKHLIFWHYYSYYFEETEAQYMPHLISFLLIWLCDLSNRNSRKSSFERFLSRKKLESAEKRLSVIFNLFPDGILILSENKSILYVNAITSQFLECSQNNIIPTLSAIEYCQGKKYSHLSNSNRLIDDINLVKNLQLNQQVVLGLSQTESHNLEWRVQKVLWDDQEAALLTIRDANHIIKLEQSISDNKLKNILLRSVSHELRTPINAITSLSDALKTESEATGKESFKEKLDIISVSSKLLLSLVNDLLDYSKILAGAFSIQKRRCLLRSIIYDSVNLIKLQAEKKGLKLVTRIDPMLPAYVFTDPLRLSQILLNLLSNALKFTIKGNIEICCILSSKEKLKVIVYDTGIGIEESRLSNIFKEFNTQVSTTINPSGCGLGLFISSAIAKKLGSKSIEVISEVQKGSSFSFLVDIQEEALIDQLPIEEINSGIISEDLPLMQIKDFNRLIEKEYPRVLVADDNDFNRIAIGALLVHYGISCNEACTGKEAVESIQQNDRKKKPYKLVIMDGSMPELNGWEATKVIHQLFFDGKIDVLPIIIGYTAFSSEEELTLCTESGMKECLIKPCNPDVLISKVLHYLAT</sequence>
<gene>
    <name evidence="6" type="ORF">BSTOLATCC_MIC43281</name>
</gene>
<dbReference type="Gene3D" id="3.30.450.20">
    <property type="entry name" value="PAS domain"/>
    <property type="match status" value="1"/>
</dbReference>
<dbReference type="PANTHER" id="PTHR43719:SF28">
    <property type="entry name" value="PEROXIDE STRESS-ACTIVATED HISTIDINE KINASE MAK1-RELATED"/>
    <property type="match status" value="1"/>
</dbReference>
<evidence type="ECO:0000256" key="2">
    <source>
        <dbReference type="PROSITE-ProRule" id="PRU00169"/>
    </source>
</evidence>
<dbReference type="CDD" id="cd00082">
    <property type="entry name" value="HisKA"/>
    <property type="match status" value="1"/>
</dbReference>
<dbReference type="InterPro" id="IPR003594">
    <property type="entry name" value="HATPase_dom"/>
</dbReference>
<keyword evidence="3" id="KW-0812">Transmembrane</keyword>
<dbReference type="EMBL" id="CAJZBQ010000043">
    <property type="protein sequence ID" value="CAG9327241.1"/>
    <property type="molecule type" value="Genomic_DNA"/>
</dbReference>
<dbReference type="InterPro" id="IPR001789">
    <property type="entry name" value="Sig_transdc_resp-reg_receiver"/>
</dbReference>
<reference evidence="6" key="1">
    <citation type="submission" date="2021-09" db="EMBL/GenBank/DDBJ databases">
        <authorList>
            <consortium name="AG Swart"/>
            <person name="Singh M."/>
            <person name="Singh A."/>
            <person name="Seah K."/>
            <person name="Emmerich C."/>
        </authorList>
    </citation>
    <scope>NUCLEOTIDE SEQUENCE</scope>
    <source>
        <strain evidence="6">ATCC30299</strain>
    </source>
</reference>
<feature type="domain" description="Response regulatory" evidence="5">
    <location>
        <begin position="592"/>
        <end position="717"/>
    </location>
</feature>
<dbReference type="InterPro" id="IPR035965">
    <property type="entry name" value="PAS-like_dom_sf"/>
</dbReference>
<evidence type="ECO:0000256" key="3">
    <source>
        <dbReference type="SAM" id="Phobius"/>
    </source>
</evidence>
<dbReference type="SUPFAM" id="SSF52172">
    <property type="entry name" value="CheY-like"/>
    <property type="match status" value="1"/>
</dbReference>
<dbReference type="InterPro" id="IPR050956">
    <property type="entry name" value="2C_system_His_kinase"/>
</dbReference>
<keyword evidence="3" id="KW-1133">Transmembrane helix</keyword>
<dbReference type="PROSITE" id="PS50109">
    <property type="entry name" value="HIS_KIN"/>
    <property type="match status" value="1"/>
</dbReference>
<evidence type="ECO:0008006" key="8">
    <source>
        <dbReference type="Google" id="ProtNLM"/>
    </source>
</evidence>
<dbReference type="SUPFAM" id="SSF47384">
    <property type="entry name" value="Homodimeric domain of signal transducing histidine kinase"/>
    <property type="match status" value="1"/>
</dbReference>
<dbReference type="GO" id="GO:0000155">
    <property type="term" value="F:phosphorelay sensor kinase activity"/>
    <property type="evidence" value="ECO:0007669"/>
    <property type="project" value="InterPro"/>
</dbReference>
<name>A0AAU9JNN4_9CILI</name>
<dbReference type="Pfam" id="PF00512">
    <property type="entry name" value="HisKA"/>
    <property type="match status" value="1"/>
</dbReference>
<dbReference type="Pfam" id="PF02518">
    <property type="entry name" value="HATPase_c"/>
    <property type="match status" value="1"/>
</dbReference>
<dbReference type="SUPFAM" id="SSF55785">
    <property type="entry name" value="PYP-like sensor domain (PAS domain)"/>
    <property type="match status" value="1"/>
</dbReference>
<evidence type="ECO:0000313" key="6">
    <source>
        <dbReference type="EMBL" id="CAG9327241.1"/>
    </source>
</evidence>
<dbReference type="SMART" id="SM00448">
    <property type="entry name" value="REC"/>
    <property type="match status" value="1"/>
</dbReference>
<evidence type="ECO:0000313" key="7">
    <source>
        <dbReference type="Proteomes" id="UP001162131"/>
    </source>
</evidence>
<dbReference type="InterPro" id="IPR004358">
    <property type="entry name" value="Sig_transdc_His_kin-like_C"/>
</dbReference>
<dbReference type="SMART" id="SM00388">
    <property type="entry name" value="HisKA"/>
    <property type="match status" value="1"/>
</dbReference>
<evidence type="ECO:0000259" key="5">
    <source>
        <dbReference type="PROSITE" id="PS50110"/>
    </source>
</evidence>
<dbReference type="AlphaFoldDB" id="A0AAU9JNN4"/>
<dbReference type="Gene3D" id="3.30.565.10">
    <property type="entry name" value="Histidine kinase-like ATPase, C-terminal domain"/>
    <property type="match status" value="1"/>
</dbReference>
<dbReference type="SMART" id="SM00387">
    <property type="entry name" value="HATPase_c"/>
    <property type="match status" value="1"/>
</dbReference>
<keyword evidence="1 2" id="KW-0597">Phosphoprotein</keyword>
<dbReference type="PANTHER" id="PTHR43719">
    <property type="entry name" value="TWO-COMPONENT HISTIDINE KINASE"/>
    <property type="match status" value="1"/>
</dbReference>